<dbReference type="Pfam" id="PF11694">
    <property type="entry name" value="DUF3290"/>
    <property type="match status" value="1"/>
</dbReference>
<evidence type="ECO:0000313" key="2">
    <source>
        <dbReference type="Proteomes" id="UP000321606"/>
    </source>
</evidence>
<accession>A0A510JAP9</accession>
<organism evidence="1 2">
    <name type="scientific">Pseudoleptotrichia goodfellowii</name>
    <dbReference type="NCBI Taxonomy" id="157692"/>
    <lineage>
        <taxon>Bacteria</taxon>
        <taxon>Fusobacteriati</taxon>
        <taxon>Fusobacteriota</taxon>
        <taxon>Fusobacteriia</taxon>
        <taxon>Fusobacteriales</taxon>
        <taxon>Leptotrichiaceae</taxon>
        <taxon>Pseudoleptotrichia</taxon>
    </lineage>
</organism>
<protein>
    <submittedName>
        <fullName evidence="1">Uncharacterized protein</fullName>
    </submittedName>
</protein>
<evidence type="ECO:0000313" key="1">
    <source>
        <dbReference type="EMBL" id="BBM36418.1"/>
    </source>
</evidence>
<sequence>MEFYSQGYLQNSKLITDKLIIGAIFVIIIFLLFILTRWFKGSITLKEKQISLLALILVLLFGLSKMSEVQAQNNQEKIYKNTASVIRGLSEKFNVSEDEIYVNTKEITEHTVYKIRDKFYQIHWVDNNILVEEMTVPYVDEIKIFDK</sequence>
<proteinExistence type="predicted"/>
<name>A0A510JAP9_9FUSO</name>
<dbReference type="Proteomes" id="UP000321606">
    <property type="component" value="Chromosome"/>
</dbReference>
<dbReference type="InterPro" id="IPR021707">
    <property type="entry name" value="DUF3290"/>
</dbReference>
<dbReference type="KEGG" id="lgo:JCM16774_1350"/>
<dbReference type="AlphaFoldDB" id="A0A510JAP9"/>
<dbReference type="OrthoDB" id="80534at2"/>
<dbReference type="EMBL" id="AP019822">
    <property type="protein sequence ID" value="BBM36418.1"/>
    <property type="molecule type" value="Genomic_DNA"/>
</dbReference>
<dbReference type="STRING" id="714315.GCA_000516535_01355"/>
<gene>
    <name evidence="1" type="ORF">JCM16774_1350</name>
</gene>
<reference evidence="1 2" key="1">
    <citation type="submission" date="2019-07" db="EMBL/GenBank/DDBJ databases">
        <title>Complete Genome Sequence of Leptotrichia goodfellowii Strain JCM 16774.</title>
        <authorList>
            <person name="Watanabe S."/>
            <person name="Cui L."/>
        </authorList>
    </citation>
    <scope>NUCLEOTIDE SEQUENCE [LARGE SCALE GENOMIC DNA]</scope>
    <source>
        <strain evidence="1 2">JCM16774</strain>
    </source>
</reference>
<dbReference type="RefSeq" id="WP_026737722.1">
    <property type="nucleotide sequence ID" value="NZ_AP019822.1"/>
</dbReference>